<evidence type="ECO:0000313" key="8">
    <source>
        <dbReference type="EMBL" id="RKU47179.1"/>
    </source>
</evidence>
<evidence type="ECO:0000256" key="7">
    <source>
        <dbReference type="ARBA" id="ARBA00023180"/>
    </source>
</evidence>
<dbReference type="OrthoDB" id="441446at2759"/>
<evidence type="ECO:0000256" key="3">
    <source>
        <dbReference type="ARBA" id="ARBA00022723"/>
    </source>
</evidence>
<dbReference type="InterPro" id="IPR008947">
    <property type="entry name" value="PLipase_C/P1_nuclease_dom_sf"/>
</dbReference>
<comment type="caution">
    <text evidence="8">The sequence shown here is derived from an EMBL/GenBank/DDBJ whole genome shotgun (WGS) entry which is preliminary data.</text>
</comment>
<evidence type="ECO:0000313" key="9">
    <source>
        <dbReference type="Proteomes" id="UP000275385"/>
    </source>
</evidence>
<keyword evidence="6" id="KW-1015">Disulfide bond</keyword>
<keyword evidence="5" id="KW-0378">Hydrolase</keyword>
<keyword evidence="3" id="KW-0479">Metal-binding</keyword>
<evidence type="ECO:0000256" key="4">
    <source>
        <dbReference type="ARBA" id="ARBA00022759"/>
    </source>
</evidence>
<evidence type="ECO:0000256" key="5">
    <source>
        <dbReference type="ARBA" id="ARBA00022801"/>
    </source>
</evidence>
<sequence length="325" mass="34194">MPVLGLPGSSFTPVVLPSLATQFSNMVRIRSLVALVAAGAPSAMAWGAMGHETVAYVASNFVKASTKTYFQNLLGDTSGDYLASVASWADSWRYTTEGAFSASFHYIDALDSPPTSCNVDLERDCGDACVVSSIANYTSRLLTPSLSTAERQIAAKMVVHLVGDIGQPLHCENLDVGGNTIKVTYNTSSTNLHSVWDSSLPNSIAGGSTLATAKSWAAKLTTAIQSGSYESLASGWVSGISVKGTASPLKWATESNAAVCSTVLARGIAWVESNDLSKDYLTSARPVIELQIAKQGYRLAKYLDAIVGTSNCATKKATRAVEAEN</sequence>
<dbReference type="EMBL" id="QVQW01000010">
    <property type="protein sequence ID" value="RKU47179.1"/>
    <property type="molecule type" value="Genomic_DNA"/>
</dbReference>
<dbReference type="GO" id="GO:0003676">
    <property type="term" value="F:nucleic acid binding"/>
    <property type="evidence" value="ECO:0007669"/>
    <property type="project" value="InterPro"/>
</dbReference>
<dbReference type="GO" id="GO:0004519">
    <property type="term" value="F:endonuclease activity"/>
    <property type="evidence" value="ECO:0007669"/>
    <property type="project" value="UniProtKB-KW"/>
</dbReference>
<dbReference type="AlphaFoldDB" id="A0A420YH23"/>
<proteinExistence type="inferred from homology"/>
<name>A0A420YH23_9PEZI</name>
<evidence type="ECO:0000256" key="6">
    <source>
        <dbReference type="ARBA" id="ARBA00023157"/>
    </source>
</evidence>
<evidence type="ECO:0000256" key="1">
    <source>
        <dbReference type="ARBA" id="ARBA00009547"/>
    </source>
</evidence>
<comment type="similarity">
    <text evidence="1">Belongs to the nuclease type I family.</text>
</comment>
<dbReference type="PANTHER" id="PTHR33146:SF26">
    <property type="entry name" value="ENDONUCLEASE 4"/>
    <property type="match status" value="1"/>
</dbReference>
<protein>
    <recommendedName>
        <fullName evidence="10">Nuclease S1</fullName>
    </recommendedName>
</protein>
<keyword evidence="7" id="KW-0325">Glycoprotein</keyword>
<reference evidence="8 9" key="1">
    <citation type="submission" date="2018-08" db="EMBL/GenBank/DDBJ databases">
        <title>Draft genome of the lignicolous fungus Coniochaeta pulveracea.</title>
        <authorList>
            <person name="Borstlap C.J."/>
            <person name="De Witt R.N."/>
            <person name="Botha A."/>
            <person name="Volschenk H."/>
        </authorList>
    </citation>
    <scope>NUCLEOTIDE SEQUENCE [LARGE SCALE GENOMIC DNA]</scope>
    <source>
        <strain evidence="8 9">CAB683</strain>
    </source>
</reference>
<dbReference type="STRING" id="177199.A0A420YH23"/>
<dbReference type="CDD" id="cd11010">
    <property type="entry name" value="S1-P1_nuclease"/>
    <property type="match status" value="1"/>
</dbReference>
<keyword evidence="4" id="KW-0255">Endonuclease</keyword>
<dbReference type="GO" id="GO:0006308">
    <property type="term" value="P:DNA catabolic process"/>
    <property type="evidence" value="ECO:0007669"/>
    <property type="project" value="InterPro"/>
</dbReference>
<dbReference type="GO" id="GO:0016788">
    <property type="term" value="F:hydrolase activity, acting on ester bonds"/>
    <property type="evidence" value="ECO:0007669"/>
    <property type="project" value="InterPro"/>
</dbReference>
<evidence type="ECO:0008006" key="10">
    <source>
        <dbReference type="Google" id="ProtNLM"/>
    </source>
</evidence>
<gene>
    <name evidence="8" type="ORF">DL546_007593</name>
</gene>
<dbReference type="InterPro" id="IPR003154">
    <property type="entry name" value="S1/P1nuclease"/>
</dbReference>
<accession>A0A420YH23</accession>
<dbReference type="Pfam" id="PF02265">
    <property type="entry name" value="S1-P1_nuclease"/>
    <property type="match status" value="1"/>
</dbReference>
<keyword evidence="9" id="KW-1185">Reference proteome</keyword>
<keyword evidence="2" id="KW-0540">Nuclease</keyword>
<dbReference type="GO" id="GO:0046872">
    <property type="term" value="F:metal ion binding"/>
    <property type="evidence" value="ECO:0007669"/>
    <property type="project" value="UniProtKB-KW"/>
</dbReference>
<evidence type="ECO:0000256" key="2">
    <source>
        <dbReference type="ARBA" id="ARBA00022722"/>
    </source>
</evidence>
<organism evidence="8 9">
    <name type="scientific">Coniochaeta pulveracea</name>
    <dbReference type="NCBI Taxonomy" id="177199"/>
    <lineage>
        <taxon>Eukaryota</taxon>
        <taxon>Fungi</taxon>
        <taxon>Dikarya</taxon>
        <taxon>Ascomycota</taxon>
        <taxon>Pezizomycotina</taxon>
        <taxon>Sordariomycetes</taxon>
        <taxon>Sordariomycetidae</taxon>
        <taxon>Coniochaetales</taxon>
        <taxon>Coniochaetaceae</taxon>
        <taxon>Coniochaeta</taxon>
    </lineage>
</organism>
<dbReference type="Proteomes" id="UP000275385">
    <property type="component" value="Unassembled WGS sequence"/>
</dbReference>
<dbReference type="Gene3D" id="1.10.575.10">
    <property type="entry name" value="P1 Nuclease"/>
    <property type="match status" value="1"/>
</dbReference>
<dbReference type="SUPFAM" id="SSF48537">
    <property type="entry name" value="Phospholipase C/P1 nuclease"/>
    <property type="match status" value="1"/>
</dbReference>
<dbReference type="PANTHER" id="PTHR33146">
    <property type="entry name" value="ENDONUCLEASE 4"/>
    <property type="match status" value="1"/>
</dbReference>